<accession>V4APL7</accession>
<reference evidence="21 22" key="1">
    <citation type="journal article" date="2013" name="Nature">
        <title>Insights into bilaterian evolution from three spiralian genomes.</title>
        <authorList>
            <person name="Simakov O."/>
            <person name="Marletaz F."/>
            <person name="Cho S.J."/>
            <person name="Edsinger-Gonzales E."/>
            <person name="Havlak P."/>
            <person name="Hellsten U."/>
            <person name="Kuo D.H."/>
            <person name="Larsson T."/>
            <person name="Lv J."/>
            <person name="Arendt D."/>
            <person name="Savage R."/>
            <person name="Osoegawa K."/>
            <person name="de Jong P."/>
            <person name="Grimwood J."/>
            <person name="Chapman J.A."/>
            <person name="Shapiro H."/>
            <person name="Aerts A."/>
            <person name="Otillar R.P."/>
            <person name="Terry A.Y."/>
            <person name="Boore J.L."/>
            <person name="Grigoriev I.V."/>
            <person name="Lindberg D.R."/>
            <person name="Seaver E.C."/>
            <person name="Weisblat D.A."/>
            <person name="Putnam N.H."/>
            <person name="Rokhsar D.S."/>
        </authorList>
    </citation>
    <scope>NUCLEOTIDE SEQUENCE [LARGE SCALE GENOMIC DNA]</scope>
</reference>
<sequence length="281" mass="32282">MGFFSFLDDDTVAKELSQSVRVLCWVMTSPKTLEKKARNVKNTWGKRCNHLLFFSSVDNKTFPSIGLGVPEGREHLTGKTMRAFRHIYENYYDKADWFMKADDDTYVIVENLRYFLSGQNTSDPVYFGHRFKVIVKQGYYSGGAGYVLSKEALRRFGLYGNDSKKCRQDGGAEDAEMGNCLYKLGVKTGNSLDVMNRTRFHCFNPETHLFGGFPNWYLKYDNDGAKHGTENISDYAISFHYISPEKMYSLEFYIYHLRPYGLVSKPQNLNNKAIALPPVNT</sequence>
<dbReference type="PANTHER" id="PTHR23033">
    <property type="entry name" value="BETA1,3-GALACTOSYLTRANSFERASE"/>
    <property type="match status" value="1"/>
</dbReference>
<evidence type="ECO:0000256" key="12">
    <source>
        <dbReference type="ARBA" id="ARBA00022968"/>
    </source>
</evidence>
<dbReference type="GeneID" id="20234738"/>
<dbReference type="UniPathway" id="UPA00378"/>
<dbReference type="AlphaFoldDB" id="V4APL7"/>
<keyword evidence="14" id="KW-0472">Membrane</keyword>
<evidence type="ECO:0000256" key="1">
    <source>
        <dbReference type="ARBA" id="ARBA00001936"/>
    </source>
</evidence>
<keyword evidence="8" id="KW-0808">Transferase</keyword>
<evidence type="ECO:0000313" key="22">
    <source>
        <dbReference type="Proteomes" id="UP000030746"/>
    </source>
</evidence>
<dbReference type="SUPFAM" id="SSF53448">
    <property type="entry name" value="Nucleotide-diphospho-sugar transferases"/>
    <property type="match status" value="1"/>
</dbReference>
<keyword evidence="22" id="KW-1185">Reference proteome</keyword>
<dbReference type="STRING" id="225164.V4APL7"/>
<evidence type="ECO:0000256" key="15">
    <source>
        <dbReference type="ARBA" id="ARBA00023157"/>
    </source>
</evidence>
<evidence type="ECO:0000256" key="9">
    <source>
        <dbReference type="ARBA" id="ARBA00022692"/>
    </source>
</evidence>
<evidence type="ECO:0000259" key="20">
    <source>
        <dbReference type="Pfam" id="PF02434"/>
    </source>
</evidence>
<dbReference type="CTD" id="20234738"/>
<dbReference type="Pfam" id="PF02434">
    <property type="entry name" value="Fringe"/>
    <property type="match status" value="1"/>
</dbReference>
<dbReference type="RefSeq" id="XP_009052595.1">
    <property type="nucleotide sequence ID" value="XM_009054347.1"/>
</dbReference>
<dbReference type="EC" id="2.4.1.122" evidence="6"/>
<keyword evidence="17" id="KW-0464">Manganese</keyword>
<evidence type="ECO:0000256" key="8">
    <source>
        <dbReference type="ARBA" id="ARBA00022679"/>
    </source>
</evidence>
<evidence type="ECO:0000256" key="16">
    <source>
        <dbReference type="ARBA" id="ARBA00023180"/>
    </source>
</evidence>
<evidence type="ECO:0000256" key="13">
    <source>
        <dbReference type="ARBA" id="ARBA00022989"/>
    </source>
</evidence>
<evidence type="ECO:0000256" key="10">
    <source>
        <dbReference type="ARBA" id="ARBA00022723"/>
    </source>
</evidence>
<dbReference type="OrthoDB" id="414175at2759"/>
<dbReference type="KEGG" id="lgi:LOTGIDRAFT_143711"/>
<dbReference type="HOGENOM" id="CLU_035857_1_0_1"/>
<evidence type="ECO:0000256" key="2">
    <source>
        <dbReference type="ARBA" id="ARBA00004606"/>
    </source>
</evidence>
<comment type="similarity">
    <text evidence="4">Belongs to the glycosyltransferase 31 family. Beta3-Gal-T subfamily.</text>
</comment>
<dbReference type="GO" id="GO:0016263">
    <property type="term" value="F:glycoprotein-N-acetylgalactosamine 3-beta-galactosyltransferase activity"/>
    <property type="evidence" value="ECO:0007669"/>
    <property type="project" value="UniProtKB-EC"/>
</dbReference>
<comment type="pathway">
    <text evidence="3">Protein modification; protein glycosylation.</text>
</comment>
<dbReference type="OMA" id="KKANHVK"/>
<keyword evidence="7" id="KW-0328">Glycosyltransferase</keyword>
<comment type="function">
    <text evidence="19">Glycosyltransferase that generates the core 1 O-glycan Gal-beta1-3GalNAc-alpha1-Ser/Thr (T antigen), which is a precursor for many extended O-glycans in glycoproteins.</text>
</comment>
<dbReference type="FunFam" id="3.90.550.50:FF:000017">
    <property type="entry name" value="Glycoprotein-N-acetylgalactosamine 3-beta-galactosyltransferase 1"/>
    <property type="match status" value="1"/>
</dbReference>
<evidence type="ECO:0000256" key="4">
    <source>
        <dbReference type="ARBA" id="ARBA00006462"/>
    </source>
</evidence>
<dbReference type="EMBL" id="KB201392">
    <property type="protein sequence ID" value="ESO96735.1"/>
    <property type="molecule type" value="Genomic_DNA"/>
</dbReference>
<comment type="subcellular location">
    <subcellularLocation>
        <location evidence="2">Membrane</location>
        <topology evidence="2">Single-pass type II membrane protein</topology>
    </subcellularLocation>
</comment>
<feature type="domain" description="Fringe-like glycosyltransferase" evidence="20">
    <location>
        <begin position="22"/>
        <end position="189"/>
    </location>
</feature>
<organism evidence="21 22">
    <name type="scientific">Lottia gigantea</name>
    <name type="common">Giant owl limpet</name>
    <dbReference type="NCBI Taxonomy" id="225164"/>
    <lineage>
        <taxon>Eukaryota</taxon>
        <taxon>Metazoa</taxon>
        <taxon>Spiralia</taxon>
        <taxon>Lophotrochozoa</taxon>
        <taxon>Mollusca</taxon>
        <taxon>Gastropoda</taxon>
        <taxon>Patellogastropoda</taxon>
        <taxon>Lottioidea</taxon>
        <taxon>Lottiidae</taxon>
        <taxon>Lottia</taxon>
    </lineage>
</organism>
<keyword evidence="13" id="KW-1133">Transmembrane helix</keyword>
<keyword evidence="15" id="KW-1015">Disulfide bond</keyword>
<evidence type="ECO:0000256" key="17">
    <source>
        <dbReference type="ARBA" id="ARBA00023211"/>
    </source>
</evidence>
<evidence type="ECO:0000256" key="18">
    <source>
        <dbReference type="ARBA" id="ARBA00040898"/>
    </source>
</evidence>
<evidence type="ECO:0000256" key="6">
    <source>
        <dbReference type="ARBA" id="ARBA00012557"/>
    </source>
</evidence>
<protein>
    <recommendedName>
        <fullName evidence="18">Glycoprotein-N-acetylgalactosamine 3-beta-galactosyltransferase 1</fullName>
        <ecNumber evidence="6">2.4.1.122</ecNumber>
    </recommendedName>
</protein>
<comment type="cofactor">
    <cofactor evidence="1">
        <name>Mn(2+)</name>
        <dbReference type="ChEBI" id="CHEBI:29035"/>
    </cofactor>
</comment>
<keyword evidence="11" id="KW-0547">Nucleotide-binding</keyword>
<name>V4APL7_LOTGI</name>
<keyword evidence="12" id="KW-0735">Signal-anchor</keyword>
<keyword evidence="9" id="KW-0812">Transmembrane</keyword>
<dbReference type="GO" id="GO:0030145">
    <property type="term" value="F:manganese ion binding"/>
    <property type="evidence" value="ECO:0007669"/>
    <property type="project" value="UniProtKB-ARBA"/>
</dbReference>
<proteinExistence type="inferred from homology"/>
<dbReference type="InterPro" id="IPR003378">
    <property type="entry name" value="Fringe-like_glycosylTrfase"/>
</dbReference>
<keyword evidence="10" id="KW-0479">Metal-binding</keyword>
<dbReference type="GO" id="GO:0016020">
    <property type="term" value="C:membrane"/>
    <property type="evidence" value="ECO:0007669"/>
    <property type="project" value="UniProtKB-SubCell"/>
</dbReference>
<comment type="subunit">
    <text evidence="5">Homodimer; disulfide-linked.</text>
</comment>
<evidence type="ECO:0000256" key="11">
    <source>
        <dbReference type="ARBA" id="ARBA00022741"/>
    </source>
</evidence>
<evidence type="ECO:0000313" key="21">
    <source>
        <dbReference type="EMBL" id="ESO96735.1"/>
    </source>
</evidence>
<evidence type="ECO:0000256" key="5">
    <source>
        <dbReference type="ARBA" id="ARBA00011748"/>
    </source>
</evidence>
<dbReference type="Proteomes" id="UP000030746">
    <property type="component" value="Unassembled WGS sequence"/>
</dbReference>
<dbReference type="InterPro" id="IPR026050">
    <property type="entry name" value="C1GALT1/C1GALT1_chp1"/>
</dbReference>
<evidence type="ECO:0000256" key="14">
    <source>
        <dbReference type="ARBA" id="ARBA00023136"/>
    </source>
</evidence>
<dbReference type="GO" id="GO:0000166">
    <property type="term" value="F:nucleotide binding"/>
    <property type="evidence" value="ECO:0007669"/>
    <property type="project" value="UniProtKB-KW"/>
</dbReference>
<evidence type="ECO:0000256" key="19">
    <source>
        <dbReference type="ARBA" id="ARBA00059245"/>
    </source>
</evidence>
<evidence type="ECO:0000256" key="7">
    <source>
        <dbReference type="ARBA" id="ARBA00022676"/>
    </source>
</evidence>
<dbReference type="PANTHER" id="PTHR23033:SF14">
    <property type="entry name" value="GLYCOPROTEIN-N-ACETYLGALACTOSAMINE 3-BETA-GALACTOSYLTRANSFERASE 1-RELATED"/>
    <property type="match status" value="1"/>
</dbReference>
<gene>
    <name evidence="21" type="ORF">LOTGIDRAFT_143711</name>
</gene>
<evidence type="ECO:0000256" key="3">
    <source>
        <dbReference type="ARBA" id="ARBA00004922"/>
    </source>
</evidence>
<keyword evidence="16" id="KW-0325">Glycoprotein</keyword>
<dbReference type="Gene3D" id="3.90.550.50">
    <property type="match status" value="1"/>
</dbReference>
<dbReference type="InterPro" id="IPR029044">
    <property type="entry name" value="Nucleotide-diphossugar_trans"/>
</dbReference>